<proteinExistence type="inferred from homology"/>
<keyword evidence="10" id="KW-1185">Reference proteome</keyword>
<accession>A0ABW3MT21</accession>
<evidence type="ECO:0000256" key="8">
    <source>
        <dbReference type="SAM" id="MobiDB-lite"/>
    </source>
</evidence>
<keyword evidence="2 6" id="KW-0645">Protease</keyword>
<evidence type="ECO:0000256" key="5">
    <source>
        <dbReference type="ARBA" id="ARBA00022825"/>
    </source>
</evidence>
<keyword evidence="3" id="KW-0732">Signal</keyword>
<name>A0ABW3MT21_9MICO</name>
<feature type="compositionally biased region" description="Low complexity" evidence="8">
    <location>
        <begin position="1"/>
        <end position="20"/>
    </location>
</feature>
<organism evidence="9 10">
    <name type="scientific">Terrabacter terrigena</name>
    <dbReference type="NCBI Taxonomy" id="574718"/>
    <lineage>
        <taxon>Bacteria</taxon>
        <taxon>Bacillati</taxon>
        <taxon>Actinomycetota</taxon>
        <taxon>Actinomycetes</taxon>
        <taxon>Micrococcales</taxon>
        <taxon>Intrasporangiaceae</taxon>
        <taxon>Terrabacter</taxon>
    </lineage>
</organism>
<keyword evidence="4 6" id="KW-0378">Hydrolase</keyword>
<feature type="region of interest" description="Disordered" evidence="8">
    <location>
        <begin position="1"/>
        <end position="33"/>
    </location>
</feature>
<evidence type="ECO:0000313" key="10">
    <source>
        <dbReference type="Proteomes" id="UP001597046"/>
    </source>
</evidence>
<dbReference type="InterPro" id="IPR008256">
    <property type="entry name" value="Peptidase_S1B"/>
</dbReference>
<dbReference type="Pfam" id="PF13365">
    <property type="entry name" value="Trypsin_2"/>
    <property type="match status" value="1"/>
</dbReference>
<dbReference type="EC" id="3.4.21.-" evidence="6"/>
<comment type="similarity">
    <text evidence="1 6">Belongs to the peptidase S1B family.</text>
</comment>
<dbReference type="InterPro" id="IPR009003">
    <property type="entry name" value="Peptidase_S1_PA"/>
</dbReference>
<evidence type="ECO:0000256" key="2">
    <source>
        <dbReference type="ARBA" id="ARBA00022670"/>
    </source>
</evidence>
<dbReference type="InterPro" id="IPR043504">
    <property type="entry name" value="Peptidase_S1_PA_chymotrypsin"/>
</dbReference>
<dbReference type="Proteomes" id="UP001597046">
    <property type="component" value="Unassembled WGS sequence"/>
</dbReference>
<dbReference type="Gene3D" id="2.40.10.10">
    <property type="entry name" value="Trypsin-like serine proteases"/>
    <property type="match status" value="2"/>
</dbReference>
<evidence type="ECO:0000256" key="1">
    <source>
        <dbReference type="ARBA" id="ARBA00008764"/>
    </source>
</evidence>
<evidence type="ECO:0000256" key="6">
    <source>
        <dbReference type="RuleBase" id="RU004296"/>
    </source>
</evidence>
<feature type="coiled-coil region" evidence="7">
    <location>
        <begin position="456"/>
        <end position="490"/>
    </location>
</feature>
<reference evidence="10" key="1">
    <citation type="journal article" date="2019" name="Int. J. Syst. Evol. Microbiol.">
        <title>The Global Catalogue of Microorganisms (GCM) 10K type strain sequencing project: providing services to taxonomists for standard genome sequencing and annotation.</title>
        <authorList>
            <consortium name="The Broad Institute Genomics Platform"/>
            <consortium name="The Broad Institute Genome Sequencing Center for Infectious Disease"/>
            <person name="Wu L."/>
            <person name="Ma J."/>
        </authorList>
    </citation>
    <scope>NUCLEOTIDE SEQUENCE [LARGE SCALE GENOMIC DNA]</scope>
    <source>
        <strain evidence="10">CCUG 57508</strain>
    </source>
</reference>
<evidence type="ECO:0000256" key="4">
    <source>
        <dbReference type="ARBA" id="ARBA00022801"/>
    </source>
</evidence>
<evidence type="ECO:0000313" key="9">
    <source>
        <dbReference type="EMBL" id="MFD1053382.1"/>
    </source>
</evidence>
<gene>
    <name evidence="9" type="ORF">ACFQ2V_03615</name>
</gene>
<dbReference type="EMBL" id="JBHTKH010000001">
    <property type="protein sequence ID" value="MFD1053382.1"/>
    <property type="molecule type" value="Genomic_DNA"/>
</dbReference>
<evidence type="ECO:0000256" key="7">
    <source>
        <dbReference type="SAM" id="Coils"/>
    </source>
</evidence>
<comment type="caution">
    <text evidence="9">The sequence shown here is derived from an EMBL/GenBank/DDBJ whole genome shotgun (WGS) entry which is preliminary data.</text>
</comment>
<dbReference type="GO" id="GO:0016787">
    <property type="term" value="F:hydrolase activity"/>
    <property type="evidence" value="ECO:0007669"/>
    <property type="project" value="UniProtKB-KW"/>
</dbReference>
<sequence length="498" mass="52076">MPTKNRASSTKSAARAAASRGSKRDGKGGASRLDPRVFDALFVAPDDLLPGSLRGLDGEEGLDGDDYREILESICGTTDDSQPVEQYDGTLGVTRAFVDAHQSAVAQVQWNDNLASVYTNPGDVNGARWGSGTMIGPDLFLTCGHLFDQTGNGWTRPRVNGSAATISPQEIATNMHLNFNYQVDSAGTLRTEARFPITQLLEYRLGGVDMALCRIGGRPGDTFGWSTVATADVAVGAMLAIIGHPAGRPKRIEAGPATALGGGQLSYNDIDTLGGNSGSGILGPAGTVVGVHTNGGCNSAGTGSNFGVPMATIRALSPTLQSLGTNTLADTIVTNVRSDSVVTISRFDDVTISWRDNITTNFWRDQVATLAWRDTSPVADQVVTKPWADFGGGSGPGEDTIRETIDPGGLGPVVNPDPGVLVGPGVQPLRPFALQGGHRFDVGEAAAADGAHDNDRASAEALLAQYEQAIEAASQQLASLQEEYAHVYSDYAETFGRA</sequence>
<protein>
    <recommendedName>
        <fullName evidence="6">Serine protease</fullName>
        <ecNumber evidence="6">3.4.21.-</ecNumber>
    </recommendedName>
</protein>
<keyword evidence="7" id="KW-0175">Coiled coil</keyword>
<dbReference type="SUPFAM" id="SSF50494">
    <property type="entry name" value="Trypsin-like serine proteases"/>
    <property type="match status" value="1"/>
</dbReference>
<keyword evidence="5 6" id="KW-0720">Serine protease</keyword>
<evidence type="ECO:0000256" key="3">
    <source>
        <dbReference type="ARBA" id="ARBA00022729"/>
    </source>
</evidence>
<feature type="compositionally biased region" description="Basic and acidic residues" evidence="8">
    <location>
        <begin position="22"/>
        <end position="33"/>
    </location>
</feature>
<dbReference type="RefSeq" id="WP_386050773.1">
    <property type="nucleotide sequence ID" value="NZ_JBHTKH010000001.1"/>
</dbReference>
<dbReference type="PRINTS" id="PR00839">
    <property type="entry name" value="V8PROTEASE"/>
</dbReference>